<dbReference type="EMBL" id="MSIF01000002">
    <property type="protein sequence ID" value="OLF12739.1"/>
    <property type="molecule type" value="Genomic_DNA"/>
</dbReference>
<proteinExistence type="predicted"/>
<dbReference type="PANTHER" id="PTHR36923:SF3">
    <property type="entry name" value="FERREDOXIN"/>
    <property type="match status" value="1"/>
</dbReference>
<dbReference type="Proteomes" id="UP000185696">
    <property type="component" value="Unassembled WGS sequence"/>
</dbReference>
<keyword evidence="2 8" id="KW-0813">Transport</keyword>
<dbReference type="AlphaFoldDB" id="A0A7Z0WT63"/>
<dbReference type="GO" id="GO:0005506">
    <property type="term" value="F:iron ion binding"/>
    <property type="evidence" value="ECO:0007669"/>
    <property type="project" value="UniProtKB-UniRule"/>
</dbReference>
<evidence type="ECO:0000256" key="3">
    <source>
        <dbReference type="ARBA" id="ARBA00022723"/>
    </source>
</evidence>
<dbReference type="Pfam" id="PF13370">
    <property type="entry name" value="Fer4_13"/>
    <property type="match status" value="1"/>
</dbReference>
<evidence type="ECO:0000256" key="5">
    <source>
        <dbReference type="ARBA" id="ARBA00023004"/>
    </source>
</evidence>
<dbReference type="GO" id="GO:0051538">
    <property type="term" value="F:3 iron, 4 sulfur cluster binding"/>
    <property type="evidence" value="ECO:0007669"/>
    <property type="project" value="UniProtKB-KW"/>
</dbReference>
<dbReference type="PANTHER" id="PTHR36923">
    <property type="entry name" value="FERREDOXIN"/>
    <property type="match status" value="1"/>
</dbReference>
<dbReference type="OrthoDB" id="14703at2"/>
<evidence type="ECO:0000313" key="9">
    <source>
        <dbReference type="EMBL" id="OLF12739.1"/>
    </source>
</evidence>
<comment type="function">
    <text evidence="8">Ferredoxins are iron-sulfur proteins that transfer electrons in a wide variety of metabolic reactions.</text>
</comment>
<evidence type="ECO:0000256" key="4">
    <source>
        <dbReference type="ARBA" id="ARBA00022982"/>
    </source>
</evidence>
<dbReference type="PRINTS" id="PR00352">
    <property type="entry name" value="3FE4SFRDOXIN"/>
</dbReference>
<dbReference type="SUPFAM" id="SSF54862">
    <property type="entry name" value="4Fe-4S ferredoxins"/>
    <property type="match status" value="1"/>
</dbReference>
<evidence type="ECO:0000313" key="10">
    <source>
        <dbReference type="Proteomes" id="UP000185696"/>
    </source>
</evidence>
<evidence type="ECO:0000256" key="7">
    <source>
        <dbReference type="ARBA" id="ARBA00023291"/>
    </source>
</evidence>
<keyword evidence="5 8" id="KW-0408">Iron</keyword>
<dbReference type="GO" id="GO:0009055">
    <property type="term" value="F:electron transfer activity"/>
    <property type="evidence" value="ECO:0007669"/>
    <property type="project" value="UniProtKB-UniRule"/>
</dbReference>
<evidence type="ECO:0000256" key="8">
    <source>
        <dbReference type="RuleBase" id="RU368020"/>
    </source>
</evidence>
<sequence length="63" mass="6437">MNVTTDRGKCCGAGNCVLVAPAVFDQDDNDGTVLVVTPAPAPEHHDAVREAAEMCPAGAITVD</sequence>
<gene>
    <name evidence="9" type="ORF">BLA60_05530</name>
</gene>
<keyword evidence="4 8" id="KW-0249">Electron transport</keyword>
<evidence type="ECO:0000256" key="2">
    <source>
        <dbReference type="ARBA" id="ARBA00022448"/>
    </source>
</evidence>
<keyword evidence="10" id="KW-1185">Reference proteome</keyword>
<organism evidence="9 10">
    <name type="scientific">Actinophytocola xinjiangensis</name>
    <dbReference type="NCBI Taxonomy" id="485602"/>
    <lineage>
        <taxon>Bacteria</taxon>
        <taxon>Bacillati</taxon>
        <taxon>Actinomycetota</taxon>
        <taxon>Actinomycetes</taxon>
        <taxon>Pseudonocardiales</taxon>
        <taxon>Pseudonocardiaceae</taxon>
    </lineage>
</organism>
<reference evidence="9 10" key="1">
    <citation type="submission" date="2016-12" db="EMBL/GenBank/DDBJ databases">
        <title>The draft genome sequence of Actinophytocola xinjiangensis.</title>
        <authorList>
            <person name="Wang W."/>
            <person name="Yuan L."/>
        </authorList>
    </citation>
    <scope>NUCLEOTIDE SEQUENCE [LARGE SCALE GENOMIC DNA]</scope>
    <source>
        <strain evidence="9 10">CGMCC 4.4663</strain>
    </source>
</reference>
<protein>
    <recommendedName>
        <fullName evidence="8">Ferredoxin</fullName>
    </recommendedName>
</protein>
<dbReference type="Gene3D" id="3.30.70.20">
    <property type="match status" value="1"/>
</dbReference>
<comment type="cofactor">
    <cofactor evidence="1">
        <name>[3Fe-4S] cluster</name>
        <dbReference type="ChEBI" id="CHEBI:21137"/>
    </cofactor>
</comment>
<dbReference type="InterPro" id="IPR001080">
    <property type="entry name" value="3Fe4S_ferredoxin"/>
</dbReference>
<evidence type="ECO:0000256" key="6">
    <source>
        <dbReference type="ARBA" id="ARBA00023014"/>
    </source>
</evidence>
<name>A0A7Z0WT63_9PSEU</name>
<keyword evidence="3 8" id="KW-0479">Metal-binding</keyword>
<evidence type="ECO:0000256" key="1">
    <source>
        <dbReference type="ARBA" id="ARBA00001927"/>
    </source>
</evidence>
<keyword evidence="6 8" id="KW-0411">Iron-sulfur</keyword>
<comment type="caution">
    <text evidence="9">The sequence shown here is derived from an EMBL/GenBank/DDBJ whole genome shotgun (WGS) entry which is preliminary data.</text>
</comment>
<accession>A0A7Z0WT63</accession>
<dbReference type="InterPro" id="IPR051269">
    <property type="entry name" value="Fe-S_cluster_ET"/>
</dbReference>
<keyword evidence="7" id="KW-0003">3Fe-4S</keyword>
<dbReference type="RefSeq" id="WP_075131647.1">
    <property type="nucleotide sequence ID" value="NZ_MSIF01000002.1"/>
</dbReference>